<name>A0ABV6BUA5_9FLAO</name>
<feature type="transmembrane region" description="Helical" evidence="1">
    <location>
        <begin position="45"/>
        <end position="71"/>
    </location>
</feature>
<dbReference type="EMBL" id="JBHLYW010000011">
    <property type="protein sequence ID" value="MFC0079026.1"/>
    <property type="molecule type" value="Genomic_DNA"/>
</dbReference>
<feature type="transmembrane region" description="Helical" evidence="1">
    <location>
        <begin position="108"/>
        <end position="127"/>
    </location>
</feature>
<dbReference type="RefSeq" id="WP_379683574.1">
    <property type="nucleotide sequence ID" value="NZ_JBHLYW010000011.1"/>
</dbReference>
<keyword evidence="1" id="KW-0812">Transmembrane</keyword>
<organism evidence="2 3">
    <name type="scientific">Flavobacterium procerum</name>
    <dbReference type="NCBI Taxonomy" id="1455569"/>
    <lineage>
        <taxon>Bacteria</taxon>
        <taxon>Pseudomonadati</taxon>
        <taxon>Bacteroidota</taxon>
        <taxon>Flavobacteriia</taxon>
        <taxon>Flavobacteriales</taxon>
        <taxon>Flavobacteriaceae</taxon>
        <taxon>Flavobacterium</taxon>
    </lineage>
</organism>
<keyword evidence="1" id="KW-0472">Membrane</keyword>
<dbReference type="Proteomes" id="UP001589734">
    <property type="component" value="Unassembled WGS sequence"/>
</dbReference>
<protein>
    <submittedName>
        <fullName evidence="2">Uncharacterized protein</fullName>
    </submittedName>
</protein>
<keyword evidence="1" id="KW-1133">Transmembrane helix</keyword>
<proteinExistence type="predicted"/>
<accession>A0ABV6BUA5</accession>
<evidence type="ECO:0000256" key="1">
    <source>
        <dbReference type="SAM" id="Phobius"/>
    </source>
</evidence>
<evidence type="ECO:0000313" key="2">
    <source>
        <dbReference type="EMBL" id="MFC0079026.1"/>
    </source>
</evidence>
<feature type="transmembrane region" description="Helical" evidence="1">
    <location>
        <begin position="12"/>
        <end position="33"/>
    </location>
</feature>
<feature type="transmembrane region" description="Helical" evidence="1">
    <location>
        <begin position="83"/>
        <end position="102"/>
    </location>
</feature>
<reference evidence="2 3" key="1">
    <citation type="submission" date="2024-09" db="EMBL/GenBank/DDBJ databases">
        <authorList>
            <person name="Sun Q."/>
            <person name="Mori K."/>
        </authorList>
    </citation>
    <scope>NUCLEOTIDE SEQUENCE [LARGE SCALE GENOMIC DNA]</scope>
    <source>
        <strain evidence="2 3">CGMCC 1.12926</strain>
    </source>
</reference>
<keyword evidence="3" id="KW-1185">Reference proteome</keyword>
<comment type="caution">
    <text evidence="2">The sequence shown here is derived from an EMBL/GenBank/DDBJ whole genome shotgun (WGS) entry which is preliminary data.</text>
</comment>
<sequence length="132" mass="15250">MKTQNTDWTFFFKHCLFTLLLAPFISQLYFYFFPNPREIVSLLGVYPITLIVSLIFSAPTYILSALVFPVISRKEFSTLHIKGILVLISILGILVTMYIFIGKKWFDFAISYSLSSIITAVFLKLNFEKEKS</sequence>
<evidence type="ECO:0000313" key="3">
    <source>
        <dbReference type="Proteomes" id="UP001589734"/>
    </source>
</evidence>
<gene>
    <name evidence="2" type="ORF">ACFFLS_18400</name>
</gene>